<evidence type="ECO:0000256" key="1">
    <source>
        <dbReference type="ARBA" id="ARBA00038283"/>
    </source>
</evidence>
<evidence type="ECO:0000313" key="4">
    <source>
        <dbReference type="Proteomes" id="UP000028493"/>
    </source>
</evidence>
<dbReference type="RefSeq" id="WP_038196912.1">
    <property type="nucleotide sequence ID" value="NZ_CAWLXS010000289.1"/>
</dbReference>
<dbReference type="Pfam" id="PF01051">
    <property type="entry name" value="Rep3_N"/>
    <property type="match status" value="1"/>
</dbReference>
<dbReference type="SUPFAM" id="SSF46785">
    <property type="entry name" value="Winged helix' DNA-binding domain"/>
    <property type="match status" value="2"/>
</dbReference>
<dbReference type="HOGENOM" id="CLU_047367_2_0_6"/>
<dbReference type="InterPro" id="IPR036390">
    <property type="entry name" value="WH_DNA-bd_sf"/>
</dbReference>
<dbReference type="Pfam" id="PF21205">
    <property type="entry name" value="Rep3_C"/>
    <property type="match status" value="1"/>
</dbReference>
<protein>
    <recommendedName>
        <fullName evidence="2">Initiator Rep protein WH1 domain-containing protein</fullName>
    </recommendedName>
</protein>
<sequence length="229" mass="26718">MCELIAYKSNALIEASYKLTLQEQRLLLMCIGKLNPQDKAPEKTFHLTANEFYLAFPNMGTGNAERHLQNAVDRLAERWIQIHWKHKKEDIRWIQQKAKYFDKEGKIELTFSDSIIPYLTQLKGQFTSIAVKNISSLKRTYSIRIYELLMQFKTTGDRLISISDFRSMTGLDDKYSKFAELNKFVIKPAVKELNEKSNLVVLVDTVKKGRTVVAFHFRFKEDKQIKMAI</sequence>
<dbReference type="InterPro" id="IPR000525">
    <property type="entry name" value="Initiator_Rep_WH1"/>
</dbReference>
<dbReference type="Gene3D" id="1.10.10.10">
    <property type="entry name" value="Winged helix-like DNA-binding domain superfamily/Winged helix DNA-binding domain"/>
    <property type="match status" value="2"/>
</dbReference>
<feature type="domain" description="Initiator Rep protein WH1" evidence="2">
    <location>
        <begin position="7"/>
        <end position="150"/>
    </location>
</feature>
<evidence type="ECO:0000313" key="3">
    <source>
        <dbReference type="EMBL" id="CDH24570.1"/>
    </source>
</evidence>
<name>A0A077PJG6_XENBV</name>
<comment type="similarity">
    <text evidence="1">Belongs to the initiator RepB protein family.</text>
</comment>
<dbReference type="EMBL" id="CBSZ010000220">
    <property type="protein sequence ID" value="CDH24570.1"/>
    <property type="molecule type" value="Genomic_DNA"/>
</dbReference>
<dbReference type="GO" id="GO:0003887">
    <property type="term" value="F:DNA-directed DNA polymerase activity"/>
    <property type="evidence" value="ECO:0007669"/>
    <property type="project" value="InterPro"/>
</dbReference>
<reference evidence="3" key="1">
    <citation type="submission" date="2013-07" db="EMBL/GenBank/DDBJ databases">
        <title>Sub-species coevolution in mutualistic symbiosis.</title>
        <authorList>
            <person name="Murfin K."/>
            <person name="Klassen J."/>
            <person name="Lee M."/>
            <person name="Forst S."/>
            <person name="Stock P."/>
            <person name="Goodrich-Blair H."/>
        </authorList>
    </citation>
    <scope>NUCLEOTIDE SEQUENCE [LARGE SCALE GENOMIC DNA]</scope>
    <source>
        <strain evidence="3">Kraussei Becker Underwood</strain>
    </source>
</reference>
<organism evidence="3 4">
    <name type="scientific">Xenorhabdus bovienii str. kraussei Becker Underwood</name>
    <dbReference type="NCBI Taxonomy" id="1398204"/>
    <lineage>
        <taxon>Bacteria</taxon>
        <taxon>Pseudomonadati</taxon>
        <taxon>Pseudomonadota</taxon>
        <taxon>Gammaproteobacteria</taxon>
        <taxon>Enterobacterales</taxon>
        <taxon>Morganellaceae</taxon>
        <taxon>Xenorhabdus</taxon>
    </lineage>
</organism>
<dbReference type="InterPro" id="IPR036388">
    <property type="entry name" value="WH-like_DNA-bd_sf"/>
</dbReference>
<dbReference type="GO" id="GO:0006270">
    <property type="term" value="P:DNA replication initiation"/>
    <property type="evidence" value="ECO:0007669"/>
    <property type="project" value="InterPro"/>
</dbReference>
<dbReference type="Proteomes" id="UP000028493">
    <property type="component" value="Unassembled WGS sequence"/>
</dbReference>
<evidence type="ECO:0000259" key="2">
    <source>
        <dbReference type="Pfam" id="PF01051"/>
    </source>
</evidence>
<accession>A0A077PJG6</accession>
<comment type="caution">
    <text evidence="3">The sequence shown here is derived from an EMBL/GenBank/DDBJ whole genome shotgun (WGS) entry which is preliminary data.</text>
</comment>
<gene>
    <name evidence="3" type="ORF">XBKB1_2970019</name>
</gene>
<dbReference type="AlphaFoldDB" id="A0A077PJG6"/>
<proteinExistence type="inferred from homology"/>